<evidence type="ECO:0000256" key="2">
    <source>
        <dbReference type="ARBA" id="ARBA00023242"/>
    </source>
</evidence>
<accession>A0ABR2L585</accession>
<dbReference type="PANTHER" id="PTHR13213">
    <property type="entry name" value="MYB-BINDING PROTEIN 1A FAMILY MEMBER"/>
    <property type="match status" value="1"/>
</dbReference>
<organism evidence="3 4">
    <name type="scientific">Tritrichomonas musculus</name>
    <dbReference type="NCBI Taxonomy" id="1915356"/>
    <lineage>
        <taxon>Eukaryota</taxon>
        <taxon>Metamonada</taxon>
        <taxon>Parabasalia</taxon>
        <taxon>Tritrichomonadida</taxon>
        <taxon>Tritrichomonadidae</taxon>
        <taxon>Tritrichomonas</taxon>
    </lineage>
</organism>
<keyword evidence="2" id="KW-0539">Nucleus</keyword>
<reference evidence="3 4" key="1">
    <citation type="submission" date="2024-04" db="EMBL/GenBank/DDBJ databases">
        <title>Tritrichomonas musculus Genome.</title>
        <authorList>
            <person name="Alves-Ferreira E."/>
            <person name="Grigg M."/>
            <person name="Lorenzi H."/>
            <person name="Galac M."/>
        </authorList>
    </citation>
    <scope>NUCLEOTIDE SEQUENCE [LARGE SCALE GENOMIC DNA]</scope>
    <source>
        <strain evidence="3 4">EAF2021</strain>
    </source>
</reference>
<evidence type="ECO:0000313" key="4">
    <source>
        <dbReference type="Proteomes" id="UP001470230"/>
    </source>
</evidence>
<protein>
    <submittedName>
        <fullName evidence="3">Uncharacterized protein</fullName>
    </submittedName>
</protein>
<name>A0ABR2L585_9EUKA</name>
<dbReference type="InterPro" id="IPR007015">
    <property type="entry name" value="DNA_pol_V/MYBBP1A"/>
</dbReference>
<keyword evidence="4" id="KW-1185">Reference proteome</keyword>
<dbReference type="Proteomes" id="UP001470230">
    <property type="component" value="Unassembled WGS sequence"/>
</dbReference>
<sequence length="849" mass="96884">MEEPNEGKTVVSANDLPGLLSIIKQYSQNIDPDSADILKNLKHLFLGLSSHSINKRKGYSLIVDILLKKYKEKISEESAIAYCDSLKFGRDKQKTAIRTATIAKILTYNSFIKSEIITSPENIMKIMTEIHTIGINKPNLAPFAYTVLAEWQRITNFQYLKEFVELLDLTKPFLDCYIFFFKVSNICPPEFRQFLPIPFQPSTYNENTAKNLSTLALSTKQPWNSDIWKVIANETPKQDLLTFWPQVFGQKFIRSTEATFKQNICIMHIVKSVLPTLRSDVYNIIIDSTFIRMINLLITKPQLQPQINDFLNFVVDLADKNREILPNLIDSFGDIDFRQPGGFEFHLNLFNKCDGEMLGHIFEKIKNFNENDKIEFKKRFSSQKTAEESSLSKFKLDTLRAVFISSSRFPDPPFTLTIFKYICENWNKFLTILVPDIVKYDSNRVEGSATLSELAGEPDISDFAACYKLYSLCTGVSSSPSMNTLIAPEINDAQPSTDFILMATQRAGDSVLIVHAFKTYLKSIVPKIPVKEIELFFADFPPLANSYSQATIDIFTIVLNNMESISYNIVAPIFSLFCKTVINIGGNLVQPASDLVKTALRLLSPDPNSTSNVKVSSSFQFPNVLNSIFQSFSTISQKVIMQNQKLINKTFETTMYNVIKAAMPLSPSWNKCLIKNLEAALNDFAFKSNQHFDESFFSAFLRLPDEVTHVLFPLVMKSLPNVTRTQRRLHLIDLVTLIFNQSKGVDILAKYDKYDEAYNNCVLTLLNENYSSKDDEKKFIKFINALTKWFTSMDNKRHVSKLVNIGDIRRKLSSIQNQAHEPLLGSIKQLLQAIQRIENQVHPKQRTYT</sequence>
<gene>
    <name evidence="3" type="ORF">M9Y10_000821</name>
</gene>
<evidence type="ECO:0000256" key="1">
    <source>
        <dbReference type="ARBA" id="ARBA00004123"/>
    </source>
</evidence>
<comment type="caution">
    <text evidence="3">The sequence shown here is derived from an EMBL/GenBank/DDBJ whole genome shotgun (WGS) entry which is preliminary data.</text>
</comment>
<proteinExistence type="predicted"/>
<comment type="subcellular location">
    <subcellularLocation>
        <location evidence="1">Nucleus</location>
    </subcellularLocation>
</comment>
<dbReference type="PANTHER" id="PTHR13213:SF2">
    <property type="entry name" value="MYB-BINDING PROTEIN 1A"/>
    <property type="match status" value="1"/>
</dbReference>
<evidence type="ECO:0000313" key="3">
    <source>
        <dbReference type="EMBL" id="KAK8898530.1"/>
    </source>
</evidence>
<dbReference type="EMBL" id="JAPFFF010000001">
    <property type="protein sequence ID" value="KAK8898530.1"/>
    <property type="molecule type" value="Genomic_DNA"/>
</dbReference>